<protein>
    <recommendedName>
        <fullName evidence="3">DUF1811 family protein</fullName>
    </recommendedName>
</protein>
<proteinExistence type="predicted"/>
<dbReference type="Gene3D" id="1.10.287.880">
    <property type="entry name" value="Hypothetical protein YfhH domain"/>
    <property type="match status" value="1"/>
</dbReference>
<dbReference type="Gene3D" id="2.30.30.340">
    <property type="entry name" value="Hypothetical protein YfhH like domains"/>
    <property type="match status" value="1"/>
</dbReference>
<reference evidence="1 2" key="1">
    <citation type="submission" date="2015-01" db="EMBL/GenBank/DDBJ databases">
        <title>Draft genome sequences of the supercritical CO2 tolerant bacteria Bacillus subterraneus MITOT1 and Bacillus cereus MIT0214.</title>
        <authorList>
            <person name="Peet K.C."/>
            <person name="Thompson J.R."/>
        </authorList>
    </citation>
    <scope>NUCLEOTIDE SEQUENCE [LARGE SCALE GENOMIC DNA]</scope>
    <source>
        <strain evidence="1 2">MITOT1</strain>
    </source>
</reference>
<keyword evidence="2" id="KW-1185">Reference proteome</keyword>
<gene>
    <name evidence="1" type="ORF">UB32_17390</name>
</gene>
<evidence type="ECO:0008006" key="3">
    <source>
        <dbReference type="Google" id="ProtNLM"/>
    </source>
</evidence>
<dbReference type="RefSeq" id="WP_044396153.1">
    <property type="nucleotide sequence ID" value="NZ_JXIQ01000186.1"/>
</dbReference>
<dbReference type="InterPro" id="IPR036289">
    <property type="entry name" value="YfhH"/>
</dbReference>
<organism evidence="1 2">
    <name type="scientific">Mesobacillus subterraneus</name>
    <dbReference type="NCBI Taxonomy" id="285983"/>
    <lineage>
        <taxon>Bacteria</taxon>
        <taxon>Bacillati</taxon>
        <taxon>Bacillota</taxon>
        <taxon>Bacilli</taxon>
        <taxon>Bacillales</taxon>
        <taxon>Bacillaceae</taxon>
        <taxon>Mesobacillus</taxon>
    </lineage>
</organism>
<dbReference type="Proteomes" id="UP000032512">
    <property type="component" value="Unassembled WGS sequence"/>
</dbReference>
<evidence type="ECO:0000313" key="2">
    <source>
        <dbReference type="Proteomes" id="UP000032512"/>
    </source>
</evidence>
<sequence length="109" mass="12405">MGREKRYSEMTEYELNQEIASLRDKARKAEQMGMGSELAVYERKIAMAKSYMLNPNDFKPGEIYGIEGDPGAYFKIAYMNGVFAWGARLNGEGREEALPISLLLEQNQK</sequence>
<name>A0A0D6Z668_9BACI</name>
<dbReference type="AlphaFoldDB" id="A0A0D6Z668"/>
<dbReference type="SUPFAM" id="SSF101697">
    <property type="entry name" value="Hypothetical protein YfhH"/>
    <property type="match status" value="1"/>
</dbReference>
<dbReference type="Pfam" id="PF08838">
    <property type="entry name" value="DUF1811"/>
    <property type="match status" value="1"/>
</dbReference>
<dbReference type="EMBL" id="JXIQ01000186">
    <property type="protein sequence ID" value="KIY20770.1"/>
    <property type="molecule type" value="Genomic_DNA"/>
</dbReference>
<dbReference type="PATRIC" id="fig|285983.3.peg.2951"/>
<dbReference type="OrthoDB" id="2353288at2"/>
<accession>A0A0D6Z668</accession>
<evidence type="ECO:0000313" key="1">
    <source>
        <dbReference type="EMBL" id="KIY20770.1"/>
    </source>
</evidence>
<dbReference type="InterPro" id="IPR014938">
    <property type="entry name" value="YfhH-like"/>
</dbReference>
<comment type="caution">
    <text evidence="1">The sequence shown here is derived from an EMBL/GenBank/DDBJ whole genome shotgun (WGS) entry which is preliminary data.</text>
</comment>